<evidence type="ECO:0000313" key="2">
    <source>
        <dbReference type="EMBL" id="KAI5329114.1"/>
    </source>
</evidence>
<evidence type="ECO:0000313" key="4">
    <source>
        <dbReference type="Proteomes" id="UP000327085"/>
    </source>
</evidence>
<protein>
    <submittedName>
        <fullName evidence="3">Uncharacterized protein</fullName>
    </submittedName>
</protein>
<evidence type="ECO:0000313" key="3">
    <source>
        <dbReference type="EMBL" id="VVA31168.1"/>
    </source>
</evidence>
<dbReference type="EMBL" id="CABIKO010000207">
    <property type="protein sequence ID" value="VVA31168.1"/>
    <property type="molecule type" value="Genomic_DNA"/>
</dbReference>
<proteinExistence type="predicted"/>
<keyword evidence="1" id="KW-0472">Membrane</keyword>
<dbReference type="Gramene" id="VVA31168">
    <property type="protein sequence ID" value="VVA31168"/>
    <property type="gene ID" value="Prudul26B009345"/>
</dbReference>
<organism evidence="3 4">
    <name type="scientific">Prunus dulcis</name>
    <name type="common">Almond</name>
    <name type="synonym">Amygdalus dulcis</name>
    <dbReference type="NCBI Taxonomy" id="3755"/>
    <lineage>
        <taxon>Eukaryota</taxon>
        <taxon>Viridiplantae</taxon>
        <taxon>Streptophyta</taxon>
        <taxon>Embryophyta</taxon>
        <taxon>Tracheophyta</taxon>
        <taxon>Spermatophyta</taxon>
        <taxon>Magnoliopsida</taxon>
        <taxon>eudicotyledons</taxon>
        <taxon>Gunneridae</taxon>
        <taxon>Pentapetalae</taxon>
        <taxon>rosids</taxon>
        <taxon>fabids</taxon>
        <taxon>Rosales</taxon>
        <taxon>Rosaceae</taxon>
        <taxon>Amygdaloideae</taxon>
        <taxon>Amygdaleae</taxon>
        <taxon>Prunus</taxon>
    </lineage>
</organism>
<reference evidence="3" key="1">
    <citation type="submission" date="2019-07" db="EMBL/GenBank/DDBJ databases">
        <authorList>
            <person name="Alioto T."/>
            <person name="Alioto T."/>
            <person name="Gomez Garrido J."/>
        </authorList>
    </citation>
    <scope>NUCLEOTIDE SEQUENCE</scope>
</reference>
<reference evidence="2 5" key="3">
    <citation type="journal article" date="2022" name="G3 (Bethesda)">
        <title>Whole-genome sequence and methylome profiling of the almond [Prunus dulcis (Mill.) D.A. Webb] cultivar 'Nonpareil'.</title>
        <authorList>
            <person name="D'Amico-Willman K.M."/>
            <person name="Ouma W.Z."/>
            <person name="Meulia T."/>
            <person name="Sideli G.M."/>
            <person name="Gradziel T.M."/>
            <person name="Fresnedo-Ramirez J."/>
        </authorList>
    </citation>
    <scope>NUCLEOTIDE SEQUENCE [LARGE SCALE GENOMIC DNA]</scope>
    <source>
        <strain evidence="2">Clone GOH B32 T37-40</strain>
    </source>
</reference>
<dbReference type="AlphaFoldDB" id="A0A5E4FUL1"/>
<dbReference type="EMBL" id="JAJFAZ020000005">
    <property type="protein sequence ID" value="KAI5329114.1"/>
    <property type="molecule type" value="Genomic_DNA"/>
</dbReference>
<keyword evidence="5" id="KW-1185">Reference proteome</keyword>
<evidence type="ECO:0000256" key="1">
    <source>
        <dbReference type="SAM" id="Phobius"/>
    </source>
</evidence>
<evidence type="ECO:0000313" key="5">
    <source>
        <dbReference type="Proteomes" id="UP001054821"/>
    </source>
</evidence>
<feature type="transmembrane region" description="Helical" evidence="1">
    <location>
        <begin position="68"/>
        <end position="89"/>
    </location>
</feature>
<sequence>MRMALWRDYTRHSVILLLLGGRTRHVRLTVLSHHLEQRSASVVATGLFAFALGPIAPPGPPPAQTSLCLCPLIAIAAPPALILLTWPWIFDESKDLDFGLKLHDKGPPSDGLLWPICDVRLRFAMAWDEIW</sequence>
<reference evidence="4" key="2">
    <citation type="journal article" date="2020" name="Plant J.">
        <title>Transposons played a major role in the diversification between the closely related almond and peach genomes: results from the almond genome sequence.</title>
        <authorList>
            <person name="Alioto T."/>
            <person name="Alexiou K.G."/>
            <person name="Bardil A."/>
            <person name="Barteri F."/>
            <person name="Castanera R."/>
            <person name="Cruz F."/>
            <person name="Dhingra A."/>
            <person name="Duval H."/>
            <person name="Fernandez I Marti A."/>
            <person name="Frias L."/>
            <person name="Galan B."/>
            <person name="Garcia J.L."/>
            <person name="Howad W."/>
            <person name="Gomez-Garrido J."/>
            <person name="Gut M."/>
            <person name="Julca I."/>
            <person name="Morata J."/>
            <person name="Puigdomenech P."/>
            <person name="Ribeca P."/>
            <person name="Rubio Cabetas M.J."/>
            <person name="Vlasova A."/>
            <person name="Wirthensohn M."/>
            <person name="Garcia-Mas J."/>
            <person name="Gabaldon T."/>
            <person name="Casacuberta J.M."/>
            <person name="Arus P."/>
        </authorList>
    </citation>
    <scope>NUCLEOTIDE SEQUENCE [LARGE SCALE GENOMIC DNA]</scope>
    <source>
        <strain evidence="4">cv. Texas</strain>
    </source>
</reference>
<accession>A0A5E4FUL1</accession>
<dbReference type="Proteomes" id="UP001054821">
    <property type="component" value="Chromosome 5"/>
</dbReference>
<dbReference type="Proteomes" id="UP000327085">
    <property type="component" value="Chromosome 5"/>
</dbReference>
<dbReference type="InParanoid" id="A0A5E4FUL1"/>
<keyword evidence="1" id="KW-1133">Transmembrane helix</keyword>
<name>A0A5E4FUL1_PRUDU</name>
<gene>
    <name evidence="3" type="ORF">ALMOND_2B009345</name>
    <name evidence="2" type="ORF">L3X38_028511</name>
</gene>
<keyword evidence="1" id="KW-0812">Transmembrane</keyword>